<dbReference type="AlphaFoldDB" id="A0A8I0L532"/>
<proteinExistence type="predicted"/>
<feature type="non-terminal residue" evidence="1">
    <location>
        <position position="77"/>
    </location>
</feature>
<evidence type="ECO:0000313" key="1">
    <source>
        <dbReference type="EMBL" id="MBD4334856.1"/>
    </source>
</evidence>
<feature type="non-terminal residue" evidence="1">
    <location>
        <position position="1"/>
    </location>
</feature>
<organism evidence="1 2">
    <name type="scientific">Xanthomonas citri pv. citri</name>
    <dbReference type="NCBI Taxonomy" id="611301"/>
    <lineage>
        <taxon>Bacteria</taxon>
        <taxon>Pseudomonadati</taxon>
        <taxon>Pseudomonadota</taxon>
        <taxon>Gammaproteobacteria</taxon>
        <taxon>Lysobacterales</taxon>
        <taxon>Lysobacteraceae</taxon>
        <taxon>Xanthomonas</taxon>
    </lineage>
</organism>
<evidence type="ECO:0000313" key="2">
    <source>
        <dbReference type="Proteomes" id="UP000653002"/>
    </source>
</evidence>
<sequence length="77" mass="9028">IGVSENNCREQMKDWLEKENLTLLQQPNPQFGAGEAWLEYFSQPLKSVNFKALSDHFDRWEIPIPRIPVSKDQQEVL</sequence>
<reference evidence="1" key="1">
    <citation type="submission" date="2020-01" db="EMBL/GenBank/DDBJ databases">
        <authorList>
            <person name="Richard D."/>
        </authorList>
    </citation>
    <scope>NUCLEOTIDE SEQUENCE</scope>
    <source>
        <strain evidence="1">JP541</strain>
    </source>
</reference>
<name>A0A8I0L532_XANCI</name>
<gene>
    <name evidence="1" type="ORF">GUH15_01940</name>
</gene>
<dbReference type="Proteomes" id="UP000653002">
    <property type="component" value="Unassembled WGS sequence"/>
</dbReference>
<protein>
    <submittedName>
        <fullName evidence="1">Uncharacterized protein</fullName>
    </submittedName>
</protein>
<comment type="caution">
    <text evidence="1">The sequence shown here is derived from an EMBL/GenBank/DDBJ whole genome shotgun (WGS) entry which is preliminary data.</text>
</comment>
<accession>A0A8I0L532</accession>
<dbReference type="EMBL" id="JAABFR010000136">
    <property type="protein sequence ID" value="MBD4334856.1"/>
    <property type="molecule type" value="Genomic_DNA"/>
</dbReference>